<dbReference type="Gene3D" id="3.40.50.410">
    <property type="entry name" value="von Willebrand factor, type A domain"/>
    <property type="match status" value="1"/>
</dbReference>
<gene>
    <name evidence="3" type="primary">LOC101861104</name>
</gene>
<dbReference type="GeneID" id="101861104"/>
<feature type="region of interest" description="Disordered" evidence="1">
    <location>
        <begin position="1"/>
        <end position="53"/>
    </location>
</feature>
<name>A0ABM0JGR9_APLCA</name>
<protein>
    <submittedName>
        <fullName evidence="3">Uncharacterized protein LOC101861104</fullName>
    </submittedName>
</protein>
<reference evidence="3" key="1">
    <citation type="submission" date="2025-08" db="UniProtKB">
        <authorList>
            <consortium name="RefSeq"/>
        </authorList>
    </citation>
    <scope>IDENTIFICATION</scope>
</reference>
<sequence>MPGRGRGRGRGGRGSGRGRSNSRGRGRGRGGSRSWRGGREGGANSGGNSRETAPTQQVYDINTDPQALFTGTATTAQHLEAQQTNRTRYAAVLAVLIKSKVQITQNARIRALAMAWARGDTELAKTLLQLRSQFGLVEVLRAISMLDAGRQMRVLEKRMKCLQLSGNKVSPQKIGKLKSDIDNLRRIKPPIGTASGSVCKQVAAWVRGFTSEELEFCAIHFPKDPWKKLADICHLNPTKDFPSASWFLPHCFGTASPPDGSSPALCQNVTSENVNSLVGECEIPYSVVKQYKQHLTPESKERIAEMEKLDTVLWYYEDLCCPQVDAVLLKRLRAKDPVNLPNGKLLERLMTILLLRRPELNQTYGNSQYQGEPEGEDNFFSLLIELAEPRLTSIRLSLESPVVVIGDASSSMCVAIRTSTIIASLLTSICSAELVFFNSENIEAPFVPKTVGEMLRLAVTMKACGSTSPAASLYPYYEAKKKVNTFIMVTDEEENTNSHGFLFTQLYKKYCEEVHPAYLVFVSFLRSQHAQGQMIKSLEAEGFSPKQLRLEGSRPDLTRLDDLFAQMSAVTTASFLEEVEGAESQVKTDGLKTLYDGITNAGMFSQDEE</sequence>
<dbReference type="Proteomes" id="UP000694888">
    <property type="component" value="Unplaced"/>
</dbReference>
<keyword evidence="2" id="KW-1185">Reference proteome</keyword>
<evidence type="ECO:0000313" key="2">
    <source>
        <dbReference type="Proteomes" id="UP000694888"/>
    </source>
</evidence>
<organism evidence="2 3">
    <name type="scientific">Aplysia californica</name>
    <name type="common">California sea hare</name>
    <dbReference type="NCBI Taxonomy" id="6500"/>
    <lineage>
        <taxon>Eukaryota</taxon>
        <taxon>Metazoa</taxon>
        <taxon>Spiralia</taxon>
        <taxon>Lophotrochozoa</taxon>
        <taxon>Mollusca</taxon>
        <taxon>Gastropoda</taxon>
        <taxon>Heterobranchia</taxon>
        <taxon>Euthyneura</taxon>
        <taxon>Tectipleura</taxon>
        <taxon>Aplysiida</taxon>
        <taxon>Aplysioidea</taxon>
        <taxon>Aplysiidae</taxon>
        <taxon>Aplysia</taxon>
    </lineage>
</organism>
<feature type="compositionally biased region" description="Basic residues" evidence="1">
    <location>
        <begin position="20"/>
        <end position="30"/>
    </location>
</feature>
<dbReference type="InterPro" id="IPR036465">
    <property type="entry name" value="vWFA_dom_sf"/>
</dbReference>
<evidence type="ECO:0000256" key="1">
    <source>
        <dbReference type="SAM" id="MobiDB-lite"/>
    </source>
</evidence>
<evidence type="ECO:0000313" key="3">
    <source>
        <dbReference type="RefSeq" id="XP_005093329.1"/>
    </source>
</evidence>
<feature type="compositionally biased region" description="Basic residues" evidence="1">
    <location>
        <begin position="1"/>
        <end position="11"/>
    </location>
</feature>
<dbReference type="SUPFAM" id="SSF53300">
    <property type="entry name" value="vWA-like"/>
    <property type="match status" value="1"/>
</dbReference>
<dbReference type="RefSeq" id="XP_005093329.1">
    <property type="nucleotide sequence ID" value="XM_005093272.2"/>
</dbReference>
<proteinExistence type="predicted"/>
<accession>A0ABM0JGR9</accession>